<dbReference type="EMBL" id="VJMH01005300">
    <property type="protein sequence ID" value="KAF0697611.1"/>
    <property type="molecule type" value="Genomic_DNA"/>
</dbReference>
<organism evidence="2 3">
    <name type="scientific">Aphanomyces stellatus</name>
    <dbReference type="NCBI Taxonomy" id="120398"/>
    <lineage>
        <taxon>Eukaryota</taxon>
        <taxon>Sar</taxon>
        <taxon>Stramenopiles</taxon>
        <taxon>Oomycota</taxon>
        <taxon>Saprolegniomycetes</taxon>
        <taxon>Saprolegniales</taxon>
        <taxon>Verrucalvaceae</taxon>
        <taxon>Aphanomyces</taxon>
    </lineage>
</organism>
<evidence type="ECO:0000313" key="3">
    <source>
        <dbReference type="Proteomes" id="UP000332933"/>
    </source>
</evidence>
<name>A0A485KU29_9STRA</name>
<keyword evidence="3" id="KW-1185">Reference proteome</keyword>
<proteinExistence type="predicted"/>
<reference evidence="2 3" key="1">
    <citation type="submission" date="2019-03" db="EMBL/GenBank/DDBJ databases">
        <authorList>
            <person name="Gaulin E."/>
            <person name="Dumas B."/>
        </authorList>
    </citation>
    <scope>NUCLEOTIDE SEQUENCE [LARGE SCALE GENOMIC DNA]</scope>
    <source>
        <strain evidence="2">CBS 568.67</strain>
    </source>
</reference>
<sequence>MKHFPCSVESKTFVAAKEFTFTACDLTDALLAVPQLDHPRAARHEDFLSEILSLDTSGLVTAVAARDQASKSVTITIPRSCAADHKREAIKQLDANDRAERARVQAQLRIDDFLFTHKDCYLGHSNQEMNTRRLLDSVLGWLDANDEAFIGQYETRLNKLKTKLEK</sequence>
<gene>
    <name evidence="2" type="primary">Aste57867_11701</name>
    <name evidence="1" type="ORF">As57867_011658</name>
    <name evidence="2" type="ORF">ASTE57867_11701</name>
</gene>
<dbReference type="EMBL" id="CAADRA010005321">
    <property type="protein sequence ID" value="VFT88558.1"/>
    <property type="molecule type" value="Genomic_DNA"/>
</dbReference>
<evidence type="ECO:0000313" key="1">
    <source>
        <dbReference type="EMBL" id="KAF0697611.1"/>
    </source>
</evidence>
<protein>
    <submittedName>
        <fullName evidence="2">Aste57867_11701 protein</fullName>
    </submittedName>
</protein>
<dbReference type="Proteomes" id="UP000332933">
    <property type="component" value="Unassembled WGS sequence"/>
</dbReference>
<accession>A0A485KU29</accession>
<dbReference type="AlphaFoldDB" id="A0A485KU29"/>
<evidence type="ECO:0000313" key="2">
    <source>
        <dbReference type="EMBL" id="VFT88558.1"/>
    </source>
</evidence>
<reference evidence="1" key="2">
    <citation type="submission" date="2019-06" db="EMBL/GenBank/DDBJ databases">
        <title>Genomics analysis of Aphanomyces spp. identifies a new class of oomycete effector associated with host adaptation.</title>
        <authorList>
            <person name="Gaulin E."/>
        </authorList>
    </citation>
    <scope>NUCLEOTIDE SEQUENCE</scope>
    <source>
        <strain evidence="1">CBS 578.67</strain>
    </source>
</reference>